<dbReference type="EnsemblMetazoa" id="GPAI045443-RA">
    <property type="protein sequence ID" value="GPAI045443-PA"/>
    <property type="gene ID" value="GPAI045443"/>
</dbReference>
<keyword evidence="3" id="KW-1185">Reference proteome</keyword>
<proteinExistence type="predicted"/>
<accession>A0A1B0AH20</accession>
<sequence length="127" mass="14402">MDIFDLNQKLHDLITNSMQKQQVTLRSETIDGYGRKIRNNGHNCITYVQNGDNSNNNDDYDDEYSNDDDNDDDDDGDDVAIDNNKENHVQPPSASYYHKHHLNGGGVCPYCFVSGITSMLQDKLSEI</sequence>
<feature type="region of interest" description="Disordered" evidence="1">
    <location>
        <begin position="45"/>
        <end position="95"/>
    </location>
</feature>
<reference evidence="3" key="1">
    <citation type="submission" date="2014-03" db="EMBL/GenBank/DDBJ databases">
        <authorList>
            <person name="Aksoy S."/>
            <person name="Warren W."/>
            <person name="Wilson R.K."/>
        </authorList>
    </citation>
    <scope>NUCLEOTIDE SEQUENCE [LARGE SCALE GENOMIC DNA]</scope>
    <source>
        <strain evidence="3">IAEA</strain>
    </source>
</reference>
<dbReference type="Proteomes" id="UP000092445">
    <property type="component" value="Unassembled WGS sequence"/>
</dbReference>
<evidence type="ECO:0000313" key="3">
    <source>
        <dbReference type="Proteomes" id="UP000092445"/>
    </source>
</evidence>
<protein>
    <submittedName>
        <fullName evidence="2">Uncharacterized protein</fullName>
    </submittedName>
</protein>
<evidence type="ECO:0000256" key="1">
    <source>
        <dbReference type="SAM" id="MobiDB-lite"/>
    </source>
</evidence>
<name>A0A1B0AH20_GLOPL</name>
<reference evidence="2" key="2">
    <citation type="submission" date="2020-05" db="UniProtKB">
        <authorList>
            <consortium name="EnsemblMetazoa"/>
        </authorList>
    </citation>
    <scope>IDENTIFICATION</scope>
    <source>
        <strain evidence="2">IAEA</strain>
    </source>
</reference>
<dbReference type="AlphaFoldDB" id="A0A1B0AH20"/>
<feature type="compositionally biased region" description="Acidic residues" evidence="1">
    <location>
        <begin position="58"/>
        <end position="80"/>
    </location>
</feature>
<evidence type="ECO:0000313" key="2">
    <source>
        <dbReference type="EnsemblMetazoa" id="GPAI045443-PA"/>
    </source>
</evidence>
<organism evidence="2 3">
    <name type="scientific">Glossina pallidipes</name>
    <name type="common">Tsetse fly</name>
    <dbReference type="NCBI Taxonomy" id="7398"/>
    <lineage>
        <taxon>Eukaryota</taxon>
        <taxon>Metazoa</taxon>
        <taxon>Ecdysozoa</taxon>
        <taxon>Arthropoda</taxon>
        <taxon>Hexapoda</taxon>
        <taxon>Insecta</taxon>
        <taxon>Pterygota</taxon>
        <taxon>Neoptera</taxon>
        <taxon>Endopterygota</taxon>
        <taxon>Diptera</taxon>
        <taxon>Brachycera</taxon>
        <taxon>Muscomorpha</taxon>
        <taxon>Hippoboscoidea</taxon>
        <taxon>Glossinidae</taxon>
        <taxon>Glossina</taxon>
    </lineage>
</organism>
<dbReference type="VEuPathDB" id="VectorBase:GPAI045443"/>